<dbReference type="AlphaFoldDB" id="A0A3Q7G463"/>
<proteinExistence type="predicted"/>
<keyword evidence="2" id="KW-1185">Reference proteome</keyword>
<dbReference type="InParanoid" id="A0A3Q7G463"/>
<evidence type="ECO:0000313" key="1">
    <source>
        <dbReference type="EnsemblPlants" id="Solyc04g050220.2.1"/>
    </source>
</evidence>
<accession>A0A3Q7G463</accession>
<protein>
    <submittedName>
        <fullName evidence="1">Uncharacterized protein</fullName>
    </submittedName>
</protein>
<organism evidence="1">
    <name type="scientific">Solanum lycopersicum</name>
    <name type="common">Tomato</name>
    <name type="synonym">Lycopersicon esculentum</name>
    <dbReference type="NCBI Taxonomy" id="4081"/>
    <lineage>
        <taxon>Eukaryota</taxon>
        <taxon>Viridiplantae</taxon>
        <taxon>Streptophyta</taxon>
        <taxon>Embryophyta</taxon>
        <taxon>Tracheophyta</taxon>
        <taxon>Spermatophyta</taxon>
        <taxon>Magnoliopsida</taxon>
        <taxon>eudicotyledons</taxon>
        <taxon>Gunneridae</taxon>
        <taxon>Pentapetalae</taxon>
        <taxon>asterids</taxon>
        <taxon>lamiids</taxon>
        <taxon>Solanales</taxon>
        <taxon>Solanaceae</taxon>
        <taxon>Solanoideae</taxon>
        <taxon>Solaneae</taxon>
        <taxon>Solanum</taxon>
        <taxon>Solanum subgen. Lycopersicon</taxon>
    </lineage>
</organism>
<reference evidence="1" key="2">
    <citation type="submission" date="2019-01" db="UniProtKB">
        <authorList>
            <consortium name="EnsemblPlants"/>
        </authorList>
    </citation>
    <scope>IDENTIFICATION</scope>
    <source>
        <strain evidence="1">cv. Heinz 1706</strain>
    </source>
</reference>
<reference evidence="1" key="1">
    <citation type="journal article" date="2012" name="Nature">
        <title>The tomato genome sequence provides insights into fleshy fruit evolution.</title>
        <authorList>
            <consortium name="Tomato Genome Consortium"/>
        </authorList>
    </citation>
    <scope>NUCLEOTIDE SEQUENCE [LARGE SCALE GENOMIC DNA]</scope>
    <source>
        <strain evidence="1">cv. Heinz 1706</strain>
    </source>
</reference>
<dbReference type="Proteomes" id="UP000004994">
    <property type="component" value="Chromosome 4"/>
</dbReference>
<sequence length="25" mass="2647">MSSSLSLKRVSPIIKTGELCPETAV</sequence>
<dbReference type="PaxDb" id="4081-Solyc04g050220.1.1"/>
<name>A0A3Q7G463_SOLLC</name>
<evidence type="ECO:0000313" key="2">
    <source>
        <dbReference type="Proteomes" id="UP000004994"/>
    </source>
</evidence>
<dbReference type="EnsemblPlants" id="Solyc04g050220.2.1">
    <property type="protein sequence ID" value="Solyc04g050220.2.1"/>
    <property type="gene ID" value="Solyc04g050220.2"/>
</dbReference>
<dbReference type="Gramene" id="Solyc04g050220.2.1">
    <property type="protein sequence ID" value="Solyc04g050220.2.1"/>
    <property type="gene ID" value="Solyc04g050220.2"/>
</dbReference>